<keyword evidence="3" id="KW-0732">Signal</keyword>
<gene>
    <name evidence="6" type="ORF">NP493_221g01004</name>
</gene>
<dbReference type="CDD" id="cd06583">
    <property type="entry name" value="PGRP"/>
    <property type="match status" value="1"/>
</dbReference>
<evidence type="ECO:0000313" key="6">
    <source>
        <dbReference type="EMBL" id="KAK2185838.1"/>
    </source>
</evidence>
<dbReference type="GO" id="GO:0008745">
    <property type="term" value="F:N-acetylmuramoyl-L-alanine amidase activity"/>
    <property type="evidence" value="ECO:0007669"/>
    <property type="project" value="InterPro"/>
</dbReference>
<dbReference type="PANTHER" id="PTHR11022">
    <property type="entry name" value="PEPTIDOGLYCAN RECOGNITION PROTEIN"/>
    <property type="match status" value="1"/>
</dbReference>
<feature type="domain" description="Peptidoglycan recognition protein family" evidence="5">
    <location>
        <begin position="421"/>
        <end position="564"/>
    </location>
</feature>
<protein>
    <submittedName>
        <fullName evidence="6">Uncharacterized protein</fullName>
    </submittedName>
</protein>
<dbReference type="InterPro" id="IPR015510">
    <property type="entry name" value="PGRP"/>
</dbReference>
<keyword evidence="2" id="KW-0391">Immunity</keyword>
<sequence length="592" mass="62971">MAHTALLLLVAVSTLTLTRACQHQCITRCQWTSWTAADGCSASCGGEGTMLSTRIRIQLGSCELSECYREETRRVSCSSPCQNGLAEGGKCKCDDGFSGECCEVGRPVAPPVGQTGRPPVGQPEGPSGYMACKRKGGFCQPYFNTCSGGGFMYGICGEKSVYECCVPGVTPVKPPGRRPAPPVDRPGIHPMGPSVQPPVDRPGTPPIGQPVRPPVSRPVAPPAGTQCKDKGGRCAPYWSGCSGGHMVYGLCGEESVDECCMPGEPEVRVVPDWEKKCKDRNGACLFAWKTDCVGDILYSLCGDGGHECCISNTDVASNDVEGKCRMRGGNCLSRGDESRCSGDCWSNFCGHDELRRCCIPDSVAEDFQCVRQAGKCQASSTACDGGQFRQGLCAGDNGRQCCIAGLQPLAHTFPAGKCSDVTIVSRSAWGAAPADKMLTSMALPVKTLVIHHTGYPACHSGEACQGQVHQIQQDDKKHRHLTDIGYNFLVGDDGKAYVGRGWGFVGEHTEGHNNDAVAIAAMGNFDSDEPSQKMIDALANLIACAVEQGVLQPDFEMVAHRQVACTISPGRYLCDVIKTNSHYSSKPVRVGC</sequence>
<dbReference type="SUPFAM" id="SSF55846">
    <property type="entry name" value="N-acetylmuramoyl-L-alanine amidase-like"/>
    <property type="match status" value="1"/>
</dbReference>
<dbReference type="GO" id="GO:0002376">
    <property type="term" value="P:immune system process"/>
    <property type="evidence" value="ECO:0007669"/>
    <property type="project" value="UniProtKB-KW"/>
</dbReference>
<evidence type="ECO:0000259" key="4">
    <source>
        <dbReference type="SMART" id="SM00644"/>
    </source>
</evidence>
<dbReference type="GO" id="GO:0009253">
    <property type="term" value="P:peptidoglycan catabolic process"/>
    <property type="evidence" value="ECO:0007669"/>
    <property type="project" value="InterPro"/>
</dbReference>
<dbReference type="InterPro" id="IPR006619">
    <property type="entry name" value="PGRP_domain_met/bac"/>
</dbReference>
<organism evidence="6 7">
    <name type="scientific">Ridgeia piscesae</name>
    <name type="common">Tubeworm</name>
    <dbReference type="NCBI Taxonomy" id="27915"/>
    <lineage>
        <taxon>Eukaryota</taxon>
        <taxon>Metazoa</taxon>
        <taxon>Spiralia</taxon>
        <taxon>Lophotrochozoa</taxon>
        <taxon>Annelida</taxon>
        <taxon>Polychaeta</taxon>
        <taxon>Sedentaria</taxon>
        <taxon>Canalipalpata</taxon>
        <taxon>Sabellida</taxon>
        <taxon>Siboglinidae</taxon>
        <taxon>Ridgeia</taxon>
    </lineage>
</organism>
<dbReference type="InterPro" id="IPR002502">
    <property type="entry name" value="Amidase_domain"/>
</dbReference>
<dbReference type="SMART" id="SM00701">
    <property type="entry name" value="PGRP"/>
    <property type="match status" value="1"/>
</dbReference>
<name>A0AAD9UDW9_RIDPI</name>
<dbReference type="InterPro" id="IPR036505">
    <property type="entry name" value="Amidase/PGRP_sf"/>
</dbReference>
<proteinExistence type="inferred from homology"/>
<evidence type="ECO:0000256" key="3">
    <source>
        <dbReference type="SAM" id="SignalP"/>
    </source>
</evidence>
<reference evidence="6" key="1">
    <citation type="journal article" date="2023" name="Mol. Biol. Evol.">
        <title>Third-Generation Sequencing Reveals the Adaptive Role of the Epigenome in Three Deep-Sea Polychaetes.</title>
        <authorList>
            <person name="Perez M."/>
            <person name="Aroh O."/>
            <person name="Sun Y."/>
            <person name="Lan Y."/>
            <person name="Juniper S.K."/>
            <person name="Young C.R."/>
            <person name="Angers B."/>
            <person name="Qian P.Y."/>
        </authorList>
    </citation>
    <scope>NUCLEOTIDE SEQUENCE</scope>
    <source>
        <strain evidence="6">R07B-5</strain>
    </source>
</reference>
<dbReference type="FunFam" id="3.40.80.10:FF:000001">
    <property type="entry name" value="Peptidoglycan recognition protein 1"/>
    <property type="match status" value="1"/>
</dbReference>
<evidence type="ECO:0000259" key="5">
    <source>
        <dbReference type="SMART" id="SM00701"/>
    </source>
</evidence>
<feature type="signal peptide" evidence="3">
    <location>
        <begin position="1"/>
        <end position="20"/>
    </location>
</feature>
<dbReference type="SMART" id="SM00644">
    <property type="entry name" value="Ami_2"/>
    <property type="match status" value="1"/>
</dbReference>
<keyword evidence="7" id="KW-1185">Reference proteome</keyword>
<accession>A0AAD9UDW9</accession>
<dbReference type="EMBL" id="JAODUO010000221">
    <property type="protein sequence ID" value="KAK2185838.1"/>
    <property type="molecule type" value="Genomic_DNA"/>
</dbReference>
<evidence type="ECO:0000313" key="7">
    <source>
        <dbReference type="Proteomes" id="UP001209878"/>
    </source>
</evidence>
<dbReference type="PANTHER" id="PTHR11022:SF12">
    <property type="entry name" value="PEPTIDOGLYCAN RECOGNITION PROTEIN 3"/>
    <property type="match status" value="1"/>
</dbReference>
<comment type="caution">
    <text evidence="6">The sequence shown here is derived from an EMBL/GenBank/DDBJ whole genome shotgun (WGS) entry which is preliminary data.</text>
</comment>
<dbReference type="GO" id="GO:0008270">
    <property type="term" value="F:zinc ion binding"/>
    <property type="evidence" value="ECO:0007669"/>
    <property type="project" value="InterPro"/>
</dbReference>
<dbReference type="Gene3D" id="3.40.80.10">
    <property type="entry name" value="Peptidoglycan recognition protein-like"/>
    <property type="match status" value="1"/>
</dbReference>
<comment type="similarity">
    <text evidence="1">Belongs to the N-acetylmuramoyl-L-alanine amidase 2 family.</text>
</comment>
<dbReference type="AlphaFoldDB" id="A0AAD9UDW9"/>
<evidence type="ECO:0000256" key="1">
    <source>
        <dbReference type="ARBA" id="ARBA00007553"/>
    </source>
</evidence>
<feature type="domain" description="N-acetylmuramoyl-L-alanine amidase" evidence="4">
    <location>
        <begin position="435"/>
        <end position="570"/>
    </location>
</feature>
<dbReference type="Proteomes" id="UP001209878">
    <property type="component" value="Unassembled WGS sequence"/>
</dbReference>
<dbReference type="Pfam" id="PF01510">
    <property type="entry name" value="Amidase_2"/>
    <property type="match status" value="1"/>
</dbReference>
<evidence type="ECO:0000256" key="2">
    <source>
        <dbReference type="ARBA" id="ARBA00022859"/>
    </source>
</evidence>
<feature type="chain" id="PRO_5042135630" evidence="3">
    <location>
        <begin position="21"/>
        <end position="592"/>
    </location>
</feature>